<evidence type="ECO:0000256" key="1">
    <source>
        <dbReference type="SAM" id="MobiDB-lite"/>
    </source>
</evidence>
<evidence type="ECO:0000313" key="3">
    <source>
        <dbReference type="EMBL" id="CAH9095437.1"/>
    </source>
</evidence>
<dbReference type="SMART" id="SM00719">
    <property type="entry name" value="Plus3"/>
    <property type="match status" value="1"/>
</dbReference>
<organism evidence="4 5">
    <name type="scientific">Cuscuta epithymum</name>
    <dbReference type="NCBI Taxonomy" id="186058"/>
    <lineage>
        <taxon>Eukaryota</taxon>
        <taxon>Viridiplantae</taxon>
        <taxon>Streptophyta</taxon>
        <taxon>Embryophyta</taxon>
        <taxon>Tracheophyta</taxon>
        <taxon>Spermatophyta</taxon>
        <taxon>Magnoliopsida</taxon>
        <taxon>eudicotyledons</taxon>
        <taxon>Gunneridae</taxon>
        <taxon>Pentapetalae</taxon>
        <taxon>asterids</taxon>
        <taxon>lamiids</taxon>
        <taxon>Solanales</taxon>
        <taxon>Convolvulaceae</taxon>
        <taxon>Cuscuteae</taxon>
        <taxon>Cuscuta</taxon>
        <taxon>Cuscuta subgen. Cuscuta</taxon>
    </lineage>
</organism>
<dbReference type="InterPro" id="IPR036128">
    <property type="entry name" value="Plus3-like_sf"/>
</dbReference>
<feature type="compositionally biased region" description="Basic and acidic residues" evidence="1">
    <location>
        <begin position="1"/>
        <end position="10"/>
    </location>
</feature>
<feature type="compositionally biased region" description="Polar residues" evidence="1">
    <location>
        <begin position="231"/>
        <end position="240"/>
    </location>
</feature>
<feature type="region of interest" description="Disordered" evidence="1">
    <location>
        <begin position="445"/>
        <end position="508"/>
    </location>
</feature>
<dbReference type="PANTHER" id="PTHR38940">
    <property type="entry name" value="PLUS3 DOMAIN-CONTAINING PROTEIN"/>
    <property type="match status" value="1"/>
</dbReference>
<keyword evidence="5" id="KW-1185">Reference proteome</keyword>
<sequence>MKKVSNDTDLKLALGYSKRPEKTKKNDSGAGVNASSGFHLFTSPDPLSELVWSPQKGVSLKCADTSIANNKPFLVWNVAPNSNDLSAPSEIVRFSSVYDEIASDKGKGYRMEKSKPARTYGVEEKDQMMTGKEEDGENHAGGEENQTAVSRLEVAGPTCDPAMTKSVPTRGSEVAASSCSRNEDNASYPISSDLPLPRTPLKELQPSSSSEPIVAPLPESTLKQIERTAENDVQNSTVKEGSQLKRYNSMPIQAYSTQIRTSSCSHKRKGKSKAFSDGDEEEDTSHESVESCNSTRMSLGGNKKMKKQSEIDSSDVTPKAGGNSSFMTWISSMVNGFSNPNQEDEEQEEEGAEQEEVPSLALALTRSTLNHVGINYAAAIDKNIEFQAKFHSLYSSPEKIASKDEVSAGESKDVFLDDKMVIEVSPLTCHREENCDDKIIDTTDMEEEAGASSPKSPIMSQNCKSNTPENKEKAGGSSSGSMCMLRTGNNGESISPSHHSENKATKNTSDISSLQSFWITRFSVRDPNTALNLPECRENKEETANCAKPDLNVLTSEQAVCNNKDTDLKGTFPEDPDYDMLLDIPRNNTLADDASIAFKDDKKSIHKLNPITPSQKLKSSEAMTSLFARRLDAFKHIIPSDSRNEATCMTKAICLFCGRTGHDLHSCLEADEIEQEDLLRNNVCSYEWAAEGSHSFCIRCFKLDHWAVTCPMASSGGGQFWGKQGNYCSNGSNFVGKEEGCSKVMVNHIGGGWKEKSRYFTDANSLVHNLKSSVPNGAFDAIRRLRVSRGDILKWLNSNASLSHLDGFFLRLRLGRWEQGGLGGTGYYIARIAESQRDHSTKDSKCISVSLCGIVCSIGSQYVSNQDFLEDELMTWWCKTSETGGKIPSEDELRIKVEERLKLGI</sequence>
<feature type="compositionally biased region" description="Polar residues" evidence="1">
    <location>
        <begin position="487"/>
        <end position="497"/>
    </location>
</feature>
<feature type="compositionally biased region" description="Basic and acidic residues" evidence="1">
    <location>
        <begin position="106"/>
        <end position="142"/>
    </location>
</feature>
<evidence type="ECO:0000259" key="2">
    <source>
        <dbReference type="SMART" id="SM00719"/>
    </source>
</evidence>
<dbReference type="InterPro" id="IPR004343">
    <property type="entry name" value="Plus-3_dom"/>
</dbReference>
<accession>A0AAV0F641</accession>
<gene>
    <name evidence="3" type="ORF">CEPIT_LOCUS13276</name>
    <name evidence="4" type="ORF">CEPIT_LOCUS31047</name>
</gene>
<feature type="region of interest" description="Disordered" evidence="1">
    <location>
        <begin position="1"/>
        <end position="35"/>
    </location>
</feature>
<comment type="caution">
    <text evidence="4">The sequence shown here is derived from an EMBL/GenBank/DDBJ whole genome shotgun (WGS) entry which is preliminary data.</text>
</comment>
<dbReference type="EMBL" id="CAMAPF010000964">
    <property type="protein sequence ID" value="CAH9130959.1"/>
    <property type="molecule type" value="Genomic_DNA"/>
</dbReference>
<dbReference type="AlphaFoldDB" id="A0AAV0F641"/>
<protein>
    <recommendedName>
        <fullName evidence="2">Plus3 domain-containing protein</fullName>
    </recommendedName>
</protein>
<feature type="compositionally biased region" description="Polar residues" evidence="1">
    <location>
        <begin position="250"/>
        <end position="264"/>
    </location>
</feature>
<feature type="compositionally biased region" description="Basic and acidic residues" evidence="1">
    <location>
        <begin position="18"/>
        <end position="27"/>
    </location>
</feature>
<evidence type="ECO:0000313" key="5">
    <source>
        <dbReference type="Proteomes" id="UP001152523"/>
    </source>
</evidence>
<feature type="domain" description="Plus3" evidence="2">
    <location>
        <begin position="774"/>
        <end position="882"/>
    </location>
</feature>
<dbReference type="EMBL" id="CAMAPF010000084">
    <property type="protein sequence ID" value="CAH9095437.1"/>
    <property type="molecule type" value="Genomic_DNA"/>
</dbReference>
<dbReference type="GO" id="GO:0003677">
    <property type="term" value="F:DNA binding"/>
    <property type="evidence" value="ECO:0007669"/>
    <property type="project" value="InterPro"/>
</dbReference>
<dbReference type="SUPFAM" id="SSF159042">
    <property type="entry name" value="Plus3-like"/>
    <property type="match status" value="1"/>
</dbReference>
<name>A0AAV0F641_9ASTE</name>
<feature type="region of interest" description="Disordered" evidence="1">
    <location>
        <begin position="106"/>
        <end position="322"/>
    </location>
</feature>
<dbReference type="Proteomes" id="UP001152523">
    <property type="component" value="Unassembled WGS sequence"/>
</dbReference>
<proteinExistence type="predicted"/>
<reference evidence="4" key="1">
    <citation type="submission" date="2022-07" db="EMBL/GenBank/DDBJ databases">
        <authorList>
            <person name="Macas J."/>
            <person name="Novak P."/>
            <person name="Neumann P."/>
        </authorList>
    </citation>
    <scope>NUCLEOTIDE SEQUENCE</scope>
</reference>
<dbReference type="PANTHER" id="PTHR38940:SF4">
    <property type="entry name" value="OS01G0775100 PROTEIN"/>
    <property type="match status" value="1"/>
</dbReference>
<feature type="compositionally biased region" description="Acidic residues" evidence="1">
    <location>
        <begin position="342"/>
        <end position="356"/>
    </location>
</feature>
<feature type="compositionally biased region" description="Polar residues" evidence="1">
    <location>
        <begin position="453"/>
        <end position="468"/>
    </location>
</feature>
<dbReference type="Pfam" id="PF03126">
    <property type="entry name" value="Plus-3"/>
    <property type="match status" value="1"/>
</dbReference>
<evidence type="ECO:0000313" key="4">
    <source>
        <dbReference type="EMBL" id="CAH9130959.1"/>
    </source>
</evidence>
<feature type="region of interest" description="Disordered" evidence="1">
    <location>
        <begin position="334"/>
        <end position="357"/>
    </location>
</feature>
<dbReference type="Gene3D" id="3.90.70.200">
    <property type="entry name" value="Plus-3 domain"/>
    <property type="match status" value="1"/>
</dbReference>